<proteinExistence type="predicted"/>
<evidence type="ECO:0000313" key="3">
    <source>
        <dbReference type="EMBL" id="GAA0902785.1"/>
    </source>
</evidence>
<evidence type="ECO:0008006" key="5">
    <source>
        <dbReference type="Google" id="ProtNLM"/>
    </source>
</evidence>
<comment type="caution">
    <text evidence="3">The sequence shown here is derived from an EMBL/GenBank/DDBJ whole genome shotgun (WGS) entry which is preliminary data.</text>
</comment>
<organism evidence="3 4">
    <name type="scientific">Pseudonocardia zijingensis</name>
    <dbReference type="NCBI Taxonomy" id="153376"/>
    <lineage>
        <taxon>Bacteria</taxon>
        <taxon>Bacillati</taxon>
        <taxon>Actinomycetota</taxon>
        <taxon>Actinomycetes</taxon>
        <taxon>Pseudonocardiales</taxon>
        <taxon>Pseudonocardiaceae</taxon>
        <taxon>Pseudonocardia</taxon>
    </lineage>
</organism>
<keyword evidence="4" id="KW-1185">Reference proteome</keyword>
<sequence length="162" mass="17332">MSNDPGNPGEYQPGQQGWQGGQQQPPPYPSGFGQQQQSPPAWGGYPPPGQQQPGAYGPPPGQPGAQQQGQGSNPFAALFDFEFKSFATPAVVKILYIVGMVLLGLVYIGVLISGFVQGVGVGLVTLIGGGIALLFYLIFFRVTLEFFYAVVRMSEDIHNRKD</sequence>
<dbReference type="Pfam" id="PF14110">
    <property type="entry name" value="DUF4282"/>
    <property type="match status" value="1"/>
</dbReference>
<evidence type="ECO:0000256" key="2">
    <source>
        <dbReference type="SAM" id="Phobius"/>
    </source>
</evidence>
<reference evidence="4" key="1">
    <citation type="journal article" date="2019" name="Int. J. Syst. Evol. Microbiol.">
        <title>The Global Catalogue of Microorganisms (GCM) 10K type strain sequencing project: providing services to taxonomists for standard genome sequencing and annotation.</title>
        <authorList>
            <consortium name="The Broad Institute Genomics Platform"/>
            <consortium name="The Broad Institute Genome Sequencing Center for Infectious Disease"/>
            <person name="Wu L."/>
            <person name="Ma J."/>
        </authorList>
    </citation>
    <scope>NUCLEOTIDE SEQUENCE [LARGE SCALE GENOMIC DNA]</scope>
    <source>
        <strain evidence="4">JCM 11117</strain>
    </source>
</reference>
<gene>
    <name evidence="3" type="ORF">GCM10009559_70130</name>
</gene>
<protein>
    <recommendedName>
        <fullName evidence="5">DUF4282 domain-containing protein</fullName>
    </recommendedName>
</protein>
<keyword evidence="2" id="KW-1133">Transmembrane helix</keyword>
<accession>A0ABP3YTD5</accession>
<feature type="transmembrane region" description="Helical" evidence="2">
    <location>
        <begin position="94"/>
        <end position="116"/>
    </location>
</feature>
<feature type="region of interest" description="Disordered" evidence="1">
    <location>
        <begin position="1"/>
        <end position="72"/>
    </location>
</feature>
<dbReference type="RefSeq" id="WP_343946077.1">
    <property type="nucleotide sequence ID" value="NZ_BAAAHP010000247.1"/>
</dbReference>
<dbReference type="InterPro" id="IPR025557">
    <property type="entry name" value="DUF4282"/>
</dbReference>
<keyword evidence="2" id="KW-0472">Membrane</keyword>
<evidence type="ECO:0000313" key="4">
    <source>
        <dbReference type="Proteomes" id="UP001499967"/>
    </source>
</evidence>
<keyword evidence="2" id="KW-0812">Transmembrane</keyword>
<name>A0ABP3YTD5_9PSEU</name>
<evidence type="ECO:0000256" key="1">
    <source>
        <dbReference type="SAM" id="MobiDB-lite"/>
    </source>
</evidence>
<feature type="transmembrane region" description="Helical" evidence="2">
    <location>
        <begin position="122"/>
        <end position="151"/>
    </location>
</feature>
<feature type="compositionally biased region" description="Pro residues" evidence="1">
    <location>
        <begin position="45"/>
        <end position="62"/>
    </location>
</feature>
<dbReference type="EMBL" id="BAAAHP010000247">
    <property type="protein sequence ID" value="GAA0902785.1"/>
    <property type="molecule type" value="Genomic_DNA"/>
</dbReference>
<feature type="compositionally biased region" description="Low complexity" evidence="1">
    <location>
        <begin position="30"/>
        <end position="44"/>
    </location>
</feature>
<dbReference type="Proteomes" id="UP001499967">
    <property type="component" value="Unassembled WGS sequence"/>
</dbReference>